<reference evidence="1" key="1">
    <citation type="submission" date="2021-06" db="EMBL/GenBank/DDBJ databases">
        <authorList>
            <person name="Kallberg Y."/>
            <person name="Tangrot J."/>
            <person name="Rosling A."/>
        </authorList>
    </citation>
    <scope>NUCLEOTIDE SEQUENCE</scope>
    <source>
        <strain evidence="1">CL356</strain>
    </source>
</reference>
<organism evidence="1 2">
    <name type="scientific">Acaulospora colombiana</name>
    <dbReference type="NCBI Taxonomy" id="27376"/>
    <lineage>
        <taxon>Eukaryota</taxon>
        <taxon>Fungi</taxon>
        <taxon>Fungi incertae sedis</taxon>
        <taxon>Mucoromycota</taxon>
        <taxon>Glomeromycotina</taxon>
        <taxon>Glomeromycetes</taxon>
        <taxon>Diversisporales</taxon>
        <taxon>Acaulosporaceae</taxon>
        <taxon>Acaulospora</taxon>
    </lineage>
</organism>
<name>A0ACA9KIA2_9GLOM</name>
<dbReference type="Proteomes" id="UP000789525">
    <property type="component" value="Unassembled WGS sequence"/>
</dbReference>
<keyword evidence="2" id="KW-1185">Reference proteome</keyword>
<protein>
    <submittedName>
        <fullName evidence="1">14383_t:CDS:1</fullName>
    </submittedName>
</protein>
<evidence type="ECO:0000313" key="2">
    <source>
        <dbReference type="Proteomes" id="UP000789525"/>
    </source>
</evidence>
<sequence length="378" mass="41970">DDQIDDDSDAEVDYMYSPFGRPPSRLGHRVLSAARKQSSNIRRNKNHISIERLKVDNSFLRNQNVKLSLELEHSRSTIQALKNIVNQKDLVLQNIRNENQNAILKIRILETLVMSKHAKDGSIILRSGGGEKDGGNVMVVNESDDRAKESVVDSVPNKESPSPMKQTRQKQTKQPPQSTLVTPQQPSSKSSTENPPTSQQPQITASSSDHQKPQPSLSLLPKRQKHQRRWSMDFGPRNSLANEDGSSDELEITSVSSNRHTVSPNSSTICVSGRQSTSSSRKVPRLIKRKTGDIIQSLASCRPTSTKNGYDYSPPATPTLVRSDTSDDEDGDQGEEEIECEDIDEKLQKQRKLGQRLFNRIFSSSSSTTAAARGPLSC</sequence>
<feature type="non-terminal residue" evidence="1">
    <location>
        <position position="1"/>
    </location>
</feature>
<gene>
    <name evidence="1" type="ORF">ACOLOM_LOCUS1769</name>
</gene>
<evidence type="ECO:0000313" key="1">
    <source>
        <dbReference type="EMBL" id="CAG8475348.1"/>
    </source>
</evidence>
<comment type="caution">
    <text evidence="1">The sequence shown here is derived from an EMBL/GenBank/DDBJ whole genome shotgun (WGS) entry which is preliminary data.</text>
</comment>
<proteinExistence type="predicted"/>
<accession>A0ACA9KIA2</accession>
<dbReference type="EMBL" id="CAJVPT010002108">
    <property type="protein sequence ID" value="CAG8475348.1"/>
    <property type="molecule type" value="Genomic_DNA"/>
</dbReference>